<gene>
    <name evidence="3" type="ORF">EQP59_08020</name>
</gene>
<dbReference type="Pfam" id="PF04264">
    <property type="entry name" value="YceI"/>
    <property type="match status" value="1"/>
</dbReference>
<organism evidence="3 4">
    <name type="scientific">Ornithobacterium rhinotracheale</name>
    <dbReference type="NCBI Taxonomy" id="28251"/>
    <lineage>
        <taxon>Bacteria</taxon>
        <taxon>Pseudomonadati</taxon>
        <taxon>Bacteroidota</taxon>
        <taxon>Flavobacteriia</taxon>
        <taxon>Flavobacteriales</taxon>
        <taxon>Weeksellaceae</taxon>
        <taxon>Ornithobacterium</taxon>
    </lineage>
</organism>
<keyword evidence="1" id="KW-0732">Signal</keyword>
<dbReference type="SUPFAM" id="SSF101874">
    <property type="entry name" value="YceI-like"/>
    <property type="match status" value="1"/>
</dbReference>
<protein>
    <submittedName>
        <fullName evidence="3">YceI family protein</fullName>
    </submittedName>
</protein>
<sequence>MKNLNLKAVFFILFSTFGVLLNAQALKTSRVQIQLSGTSTIHDWQMNAYHGDFSGTANGNAIENAKFVMKAEDLQSNRKGMDANAYKALNTAQHPNITFTANQLRSGVVKGNLTINNVTRSIELPVVIKKTKGFYTVQAEKDLLMTDFNITPPTFYNAVKTANEVKIVINLILKEA</sequence>
<dbReference type="PANTHER" id="PTHR34406:SF1">
    <property type="entry name" value="PROTEIN YCEI"/>
    <property type="match status" value="1"/>
</dbReference>
<reference evidence="3 4" key="1">
    <citation type="submission" date="2019-01" db="EMBL/GenBank/DDBJ databases">
        <title>Whole Genome of Ornithobacterium rhinotracheale FARPER-174b.</title>
        <authorList>
            <person name="Tataje-Lavanda L.A."/>
            <person name="Montalvan A."/>
            <person name="Montesinos R."/>
            <person name="Zimic M."/>
            <person name="Fernandez-Sanchez M."/>
            <person name="Fernandez-Diaz M."/>
        </authorList>
    </citation>
    <scope>NUCLEOTIDE SEQUENCE [LARGE SCALE GENOMIC DNA]</scope>
    <source>
        <strain evidence="3 4">FARPER-174b</strain>
    </source>
</reference>
<evidence type="ECO:0000259" key="2">
    <source>
        <dbReference type="SMART" id="SM00867"/>
    </source>
</evidence>
<feature type="domain" description="Lipid/polyisoprenoid-binding YceI-like" evidence="2">
    <location>
        <begin position="23"/>
        <end position="174"/>
    </location>
</feature>
<dbReference type="PANTHER" id="PTHR34406">
    <property type="entry name" value="PROTEIN YCEI"/>
    <property type="match status" value="1"/>
</dbReference>
<evidence type="ECO:0000256" key="1">
    <source>
        <dbReference type="SAM" id="SignalP"/>
    </source>
</evidence>
<feature type="chain" id="PRO_5019257676" evidence="1">
    <location>
        <begin position="22"/>
        <end position="176"/>
    </location>
</feature>
<dbReference type="EMBL" id="CP035107">
    <property type="protein sequence ID" value="QAR31285.1"/>
    <property type="molecule type" value="Genomic_DNA"/>
</dbReference>
<proteinExistence type="predicted"/>
<dbReference type="InterPro" id="IPR036761">
    <property type="entry name" value="TTHA0802/YceI-like_sf"/>
</dbReference>
<dbReference type="SMART" id="SM00867">
    <property type="entry name" value="YceI"/>
    <property type="match status" value="1"/>
</dbReference>
<dbReference type="InterPro" id="IPR007372">
    <property type="entry name" value="Lipid/polyisoprenoid-bd_YceI"/>
</dbReference>
<dbReference type="Gene3D" id="2.40.128.110">
    <property type="entry name" value="Lipid/polyisoprenoid-binding, YceI-like"/>
    <property type="match status" value="1"/>
</dbReference>
<dbReference type="AlphaFoldDB" id="A0A410JTB4"/>
<evidence type="ECO:0000313" key="4">
    <source>
        <dbReference type="Proteomes" id="UP000287701"/>
    </source>
</evidence>
<evidence type="ECO:0000313" key="3">
    <source>
        <dbReference type="EMBL" id="QAR31285.1"/>
    </source>
</evidence>
<name>A0A410JTB4_ORNRH</name>
<accession>A0A410JTB4</accession>
<dbReference type="Proteomes" id="UP000287701">
    <property type="component" value="Chromosome"/>
</dbReference>
<feature type="signal peptide" evidence="1">
    <location>
        <begin position="1"/>
        <end position="21"/>
    </location>
</feature>
<dbReference type="RefSeq" id="WP_128501721.1">
    <property type="nucleotide sequence ID" value="NZ_CP035107.1"/>
</dbReference>
<dbReference type="OrthoDB" id="9794147at2"/>